<keyword evidence="2" id="KW-0808">Transferase</keyword>
<name>A0A9K3GZC2_HELAN</name>
<dbReference type="SUPFAM" id="SSF56672">
    <property type="entry name" value="DNA/RNA polymerases"/>
    <property type="match status" value="1"/>
</dbReference>
<reference evidence="2" key="1">
    <citation type="journal article" date="2017" name="Nature">
        <title>The sunflower genome provides insights into oil metabolism, flowering and Asterid evolution.</title>
        <authorList>
            <person name="Badouin H."/>
            <person name="Gouzy J."/>
            <person name="Grassa C.J."/>
            <person name="Murat F."/>
            <person name="Staton S.E."/>
            <person name="Cottret L."/>
            <person name="Lelandais-Briere C."/>
            <person name="Owens G.L."/>
            <person name="Carrere S."/>
            <person name="Mayjonade B."/>
            <person name="Legrand L."/>
            <person name="Gill N."/>
            <person name="Kane N.C."/>
            <person name="Bowers J.E."/>
            <person name="Hubner S."/>
            <person name="Bellec A."/>
            <person name="Berard A."/>
            <person name="Berges H."/>
            <person name="Blanchet N."/>
            <person name="Boniface M.C."/>
            <person name="Brunel D."/>
            <person name="Catrice O."/>
            <person name="Chaidir N."/>
            <person name="Claudel C."/>
            <person name="Donnadieu C."/>
            <person name="Faraut T."/>
            <person name="Fievet G."/>
            <person name="Helmstetter N."/>
            <person name="King M."/>
            <person name="Knapp S.J."/>
            <person name="Lai Z."/>
            <person name="Le Paslier M.C."/>
            <person name="Lippi Y."/>
            <person name="Lorenzon L."/>
            <person name="Mandel J.R."/>
            <person name="Marage G."/>
            <person name="Marchand G."/>
            <person name="Marquand E."/>
            <person name="Bret-Mestries E."/>
            <person name="Morien E."/>
            <person name="Nambeesan S."/>
            <person name="Nguyen T."/>
            <person name="Pegot-Espagnet P."/>
            <person name="Pouilly N."/>
            <person name="Raftis F."/>
            <person name="Sallet E."/>
            <person name="Schiex T."/>
            <person name="Thomas J."/>
            <person name="Vandecasteele C."/>
            <person name="Vares D."/>
            <person name="Vear F."/>
            <person name="Vautrin S."/>
            <person name="Crespi M."/>
            <person name="Mangin B."/>
            <person name="Burke J.M."/>
            <person name="Salse J."/>
            <person name="Munos S."/>
            <person name="Vincourt P."/>
            <person name="Rieseberg L.H."/>
            <person name="Langlade N.B."/>
        </authorList>
    </citation>
    <scope>NUCLEOTIDE SEQUENCE</scope>
    <source>
        <tissue evidence="2">Leaves</tissue>
    </source>
</reference>
<protein>
    <submittedName>
        <fullName evidence="2">RNA-directed DNA polymerase</fullName>
        <ecNumber evidence="2">2.7.7.49</ecNumber>
    </submittedName>
</protein>
<keyword evidence="2" id="KW-0695">RNA-directed DNA polymerase</keyword>
<dbReference type="InterPro" id="IPR026960">
    <property type="entry name" value="RVT-Znf"/>
</dbReference>
<dbReference type="Proteomes" id="UP000215914">
    <property type="component" value="Unassembled WGS sequence"/>
</dbReference>
<dbReference type="EC" id="2.7.7.49" evidence="2"/>
<feature type="domain" description="Reverse transcriptase" evidence="1">
    <location>
        <begin position="64"/>
        <end position="342"/>
    </location>
</feature>
<comment type="caution">
    <text evidence="2">The sequence shown here is derived from an EMBL/GenBank/DDBJ whole genome shotgun (WGS) entry which is preliminary data.</text>
</comment>
<dbReference type="InterPro" id="IPR000477">
    <property type="entry name" value="RT_dom"/>
</dbReference>
<organism evidence="2 3">
    <name type="scientific">Helianthus annuus</name>
    <name type="common">Common sunflower</name>
    <dbReference type="NCBI Taxonomy" id="4232"/>
    <lineage>
        <taxon>Eukaryota</taxon>
        <taxon>Viridiplantae</taxon>
        <taxon>Streptophyta</taxon>
        <taxon>Embryophyta</taxon>
        <taxon>Tracheophyta</taxon>
        <taxon>Spermatophyta</taxon>
        <taxon>Magnoliopsida</taxon>
        <taxon>eudicotyledons</taxon>
        <taxon>Gunneridae</taxon>
        <taxon>Pentapetalae</taxon>
        <taxon>asterids</taxon>
        <taxon>campanulids</taxon>
        <taxon>Asterales</taxon>
        <taxon>Asteraceae</taxon>
        <taxon>Asteroideae</taxon>
        <taxon>Heliantheae alliance</taxon>
        <taxon>Heliantheae</taxon>
        <taxon>Helianthus</taxon>
    </lineage>
</organism>
<dbReference type="Pfam" id="PF13966">
    <property type="entry name" value="zf-RVT"/>
    <property type="match status" value="1"/>
</dbReference>
<dbReference type="EMBL" id="MNCJ02000331">
    <property type="protein sequence ID" value="KAF5761365.1"/>
    <property type="molecule type" value="Genomic_DNA"/>
</dbReference>
<dbReference type="PANTHER" id="PTHR33116">
    <property type="entry name" value="REVERSE TRANSCRIPTASE ZINC-BINDING DOMAIN-CONTAINING PROTEIN-RELATED-RELATED"/>
    <property type="match status" value="1"/>
</dbReference>
<dbReference type="GO" id="GO:0003964">
    <property type="term" value="F:RNA-directed DNA polymerase activity"/>
    <property type="evidence" value="ECO:0007669"/>
    <property type="project" value="UniProtKB-KW"/>
</dbReference>
<dbReference type="PANTHER" id="PTHR33116:SF78">
    <property type="entry name" value="OS12G0587133 PROTEIN"/>
    <property type="match status" value="1"/>
</dbReference>
<accession>A0A9K3GZC2</accession>
<proteinExistence type="predicted"/>
<sequence length="800" mass="91213">MAGCKTLSDTDGALLTRRFSQDEIRKAVFECGADRAPGPDGFNFRFFKHFWSLFESDFVNILEAFFSSGSFSRGCAGSFIALIPKVKDPAGLGDYRPISLVGAINKVISKILANRLKAVLGSVISESQSAFIKGKFILDGPLVVSEVYSWLKKGGKAAFLLKIDFEKAYDFVNWNFVIDILEKMGFPPRWCVWIKGILSSARASVLVNGSPTFDFPCSKGMRQGDPLSPFLFLIVTEALSFLINKAVEKGLFKGICLPNSGPCVSHLFFADNAIIMGEWSAENVKVVIRILRCFYICSGLKMNIRKSNIYGIGVDHSEVESVAGSIGCKPDGFPFKYLGITVGANMNRICNWRPVYDVFESRLSLWKASGLSIAGRVTLIKSVLESLPNYYFSLFKAPVRVVKDLEKMMRRFLWGGSMDKSKLHWVAWDRVASPVRVGGLGLRNLTETNVALLLKWGWRFKNEVNNFWVKVINAIHCHKFSWDFLPLRASINGVWRNIHKVCSGRFIEFLSLKSLMGGVVGNGQDLFFWLDPWLSSSPLKDEFPHLFWLEKNKKCKVKERIVRPVSNPGGKWMWRSVPSSNVELAEWSRLSGLLRSAFLSDHKDRWDWLGSGSNGFSVKAVKDLFDINKDFSSRFVWEWCRWIPKKCNLFAWRAEQDRIPTREALCRRNIRVDDNRCPLCNSEVETVDHLFSACGVSAVIWQKIQVWCNSSILFTFSFRDILEVHNWVGLEGHKKEVFHGIAIIACWRIWKARNALVFEGKPFVINEVFSDIRSWGFVCYNNRMKDKCIDWKDWCRFVFV</sequence>
<dbReference type="InterPro" id="IPR043502">
    <property type="entry name" value="DNA/RNA_pol_sf"/>
</dbReference>
<dbReference type="Pfam" id="PF00078">
    <property type="entry name" value="RVT_1"/>
    <property type="match status" value="1"/>
</dbReference>
<evidence type="ECO:0000313" key="3">
    <source>
        <dbReference type="Proteomes" id="UP000215914"/>
    </source>
</evidence>
<dbReference type="PROSITE" id="PS50878">
    <property type="entry name" value="RT_POL"/>
    <property type="match status" value="1"/>
</dbReference>
<keyword evidence="3" id="KW-1185">Reference proteome</keyword>
<reference evidence="2" key="2">
    <citation type="submission" date="2020-06" db="EMBL/GenBank/DDBJ databases">
        <title>Helianthus annuus Genome sequencing and assembly Release 2.</title>
        <authorList>
            <person name="Gouzy J."/>
            <person name="Langlade N."/>
            <person name="Munos S."/>
        </authorList>
    </citation>
    <scope>NUCLEOTIDE SEQUENCE</scope>
    <source>
        <tissue evidence="2">Leaves</tissue>
    </source>
</reference>
<dbReference type="Gramene" id="mRNA:HanXRQr2_Chr16g0764291">
    <property type="protein sequence ID" value="CDS:HanXRQr2_Chr16g0764291.1"/>
    <property type="gene ID" value="HanXRQr2_Chr16g0764291"/>
</dbReference>
<dbReference type="AlphaFoldDB" id="A0A9K3GZC2"/>
<evidence type="ECO:0000259" key="1">
    <source>
        <dbReference type="PROSITE" id="PS50878"/>
    </source>
</evidence>
<evidence type="ECO:0000313" key="2">
    <source>
        <dbReference type="EMBL" id="KAF5761365.1"/>
    </source>
</evidence>
<gene>
    <name evidence="2" type="ORF">HanXRQr2_Chr16g0764291</name>
</gene>
<dbReference type="CDD" id="cd01650">
    <property type="entry name" value="RT_nLTR_like"/>
    <property type="match status" value="1"/>
</dbReference>
<keyword evidence="2" id="KW-0548">Nucleotidyltransferase</keyword>